<dbReference type="EMBL" id="CAJGYO010000013">
    <property type="protein sequence ID" value="CAD6266446.1"/>
    <property type="molecule type" value="Genomic_DNA"/>
</dbReference>
<proteinExistence type="predicted"/>
<gene>
    <name evidence="1" type="ORF">NCGR_LOCUS49751</name>
</gene>
<keyword evidence="2" id="KW-1185">Reference proteome</keyword>
<comment type="caution">
    <text evidence="1">The sequence shown here is derived from an EMBL/GenBank/DDBJ whole genome shotgun (WGS) entry which is preliminary data.</text>
</comment>
<evidence type="ECO:0000313" key="1">
    <source>
        <dbReference type="EMBL" id="CAD6266446.1"/>
    </source>
</evidence>
<accession>A0A811R8T1</accession>
<reference evidence="1" key="1">
    <citation type="submission" date="2020-10" db="EMBL/GenBank/DDBJ databases">
        <authorList>
            <person name="Han B."/>
            <person name="Lu T."/>
            <person name="Zhao Q."/>
            <person name="Huang X."/>
            <person name="Zhao Y."/>
        </authorList>
    </citation>
    <scope>NUCLEOTIDE SEQUENCE</scope>
</reference>
<evidence type="ECO:0000313" key="2">
    <source>
        <dbReference type="Proteomes" id="UP000604825"/>
    </source>
</evidence>
<name>A0A811R8T1_9POAL</name>
<dbReference type="Proteomes" id="UP000604825">
    <property type="component" value="Unassembled WGS sequence"/>
</dbReference>
<organism evidence="1 2">
    <name type="scientific">Miscanthus lutarioriparius</name>
    <dbReference type="NCBI Taxonomy" id="422564"/>
    <lineage>
        <taxon>Eukaryota</taxon>
        <taxon>Viridiplantae</taxon>
        <taxon>Streptophyta</taxon>
        <taxon>Embryophyta</taxon>
        <taxon>Tracheophyta</taxon>
        <taxon>Spermatophyta</taxon>
        <taxon>Magnoliopsida</taxon>
        <taxon>Liliopsida</taxon>
        <taxon>Poales</taxon>
        <taxon>Poaceae</taxon>
        <taxon>PACMAD clade</taxon>
        <taxon>Panicoideae</taxon>
        <taxon>Andropogonodae</taxon>
        <taxon>Andropogoneae</taxon>
        <taxon>Saccharinae</taxon>
        <taxon>Miscanthus</taxon>
    </lineage>
</organism>
<dbReference type="AlphaFoldDB" id="A0A811R8T1"/>
<sequence length="149" mass="16303">MGLLAGVGGGGGGRRALGHCRRRRLREALGDLVEDRDGHVVWPIRSWWCRGPAQLDAESYTLAASSAMSKVRNHTRTRRILAPWAGPWLPKHAVEPGLAAVGLPLPSKVHQPRPLPGRLRAFLKRARGFTTMAEEGEAGRQDQEYGWGG</sequence>
<protein>
    <submittedName>
        <fullName evidence="1">Uncharacterized protein</fullName>
    </submittedName>
</protein>